<protein>
    <submittedName>
        <fullName evidence="1">Uncharacterized protein</fullName>
    </submittedName>
</protein>
<keyword evidence="2" id="KW-1185">Reference proteome</keyword>
<dbReference type="Proteomes" id="UP001055811">
    <property type="component" value="Linkage Group LG01"/>
</dbReference>
<dbReference type="EMBL" id="CM042009">
    <property type="protein sequence ID" value="KAI3787757.1"/>
    <property type="molecule type" value="Genomic_DNA"/>
</dbReference>
<evidence type="ECO:0000313" key="1">
    <source>
        <dbReference type="EMBL" id="KAI3787757.1"/>
    </source>
</evidence>
<gene>
    <name evidence="1" type="ORF">L2E82_00150</name>
</gene>
<reference evidence="2" key="1">
    <citation type="journal article" date="2022" name="Mol. Ecol. Resour.">
        <title>The genomes of chicory, endive, great burdock and yacon provide insights into Asteraceae palaeo-polyploidization history and plant inulin production.</title>
        <authorList>
            <person name="Fan W."/>
            <person name="Wang S."/>
            <person name="Wang H."/>
            <person name="Wang A."/>
            <person name="Jiang F."/>
            <person name="Liu H."/>
            <person name="Zhao H."/>
            <person name="Xu D."/>
            <person name="Zhang Y."/>
        </authorList>
    </citation>
    <scope>NUCLEOTIDE SEQUENCE [LARGE SCALE GENOMIC DNA]</scope>
    <source>
        <strain evidence="2">cv. Punajuju</strain>
    </source>
</reference>
<comment type="caution">
    <text evidence="1">The sequence shown here is derived from an EMBL/GenBank/DDBJ whole genome shotgun (WGS) entry which is preliminary data.</text>
</comment>
<sequence>MVSTMVEEELYCHLRFPIFPRGPKTFEMADKFSYVRKIKLSSSNVAPFRCALEVSKMTKDYSEDNLISKTEKFISQSILHNLRDSIEMMSLAESLGIVEKCIDYIATKVSIMDLSLFSWSMYEQCRVLVAEGWEILLDPPSGEIGGLMNIYSLVLLFSIV</sequence>
<organism evidence="1 2">
    <name type="scientific">Cichorium intybus</name>
    <name type="common">Chicory</name>
    <dbReference type="NCBI Taxonomy" id="13427"/>
    <lineage>
        <taxon>Eukaryota</taxon>
        <taxon>Viridiplantae</taxon>
        <taxon>Streptophyta</taxon>
        <taxon>Embryophyta</taxon>
        <taxon>Tracheophyta</taxon>
        <taxon>Spermatophyta</taxon>
        <taxon>Magnoliopsida</taxon>
        <taxon>eudicotyledons</taxon>
        <taxon>Gunneridae</taxon>
        <taxon>Pentapetalae</taxon>
        <taxon>asterids</taxon>
        <taxon>campanulids</taxon>
        <taxon>Asterales</taxon>
        <taxon>Asteraceae</taxon>
        <taxon>Cichorioideae</taxon>
        <taxon>Cichorieae</taxon>
        <taxon>Cichoriinae</taxon>
        <taxon>Cichorium</taxon>
    </lineage>
</organism>
<evidence type="ECO:0000313" key="2">
    <source>
        <dbReference type="Proteomes" id="UP001055811"/>
    </source>
</evidence>
<proteinExistence type="predicted"/>
<accession>A0ACB9GWK8</accession>
<name>A0ACB9GWK8_CICIN</name>
<reference evidence="1 2" key="2">
    <citation type="journal article" date="2022" name="Mol. Ecol. Resour.">
        <title>The genomes of chicory, endive, great burdock and yacon provide insights into Asteraceae paleo-polyploidization history and plant inulin production.</title>
        <authorList>
            <person name="Fan W."/>
            <person name="Wang S."/>
            <person name="Wang H."/>
            <person name="Wang A."/>
            <person name="Jiang F."/>
            <person name="Liu H."/>
            <person name="Zhao H."/>
            <person name="Xu D."/>
            <person name="Zhang Y."/>
        </authorList>
    </citation>
    <scope>NUCLEOTIDE SEQUENCE [LARGE SCALE GENOMIC DNA]</scope>
    <source>
        <strain evidence="2">cv. Punajuju</strain>
        <tissue evidence="1">Leaves</tissue>
    </source>
</reference>